<name>A0A3A9WIQ5_9ACTN</name>
<keyword evidence="8" id="KW-1185">Reference proteome</keyword>
<dbReference type="GO" id="GO:0051213">
    <property type="term" value="F:dioxygenase activity"/>
    <property type="evidence" value="ECO:0007669"/>
    <property type="project" value="UniProtKB-KW"/>
</dbReference>
<evidence type="ECO:0000259" key="5">
    <source>
        <dbReference type="Pfam" id="PF02668"/>
    </source>
</evidence>
<evidence type="ECO:0000256" key="2">
    <source>
        <dbReference type="ARBA" id="ARBA00023002"/>
    </source>
</evidence>
<dbReference type="PANTHER" id="PTHR10696:SF56">
    <property type="entry name" value="TAUD_TFDA-LIKE DOMAIN-CONTAINING PROTEIN"/>
    <property type="match status" value="1"/>
</dbReference>
<organism evidence="6 9">
    <name type="scientific">Streptomyces radicis</name>
    <dbReference type="NCBI Taxonomy" id="1750517"/>
    <lineage>
        <taxon>Bacteria</taxon>
        <taxon>Bacillati</taxon>
        <taxon>Actinomycetota</taxon>
        <taxon>Actinomycetes</taxon>
        <taxon>Kitasatosporales</taxon>
        <taxon>Streptomycetaceae</taxon>
        <taxon>Streptomyces</taxon>
    </lineage>
</organism>
<evidence type="ECO:0000313" key="6">
    <source>
        <dbReference type="EMBL" id="RKN07596.1"/>
    </source>
</evidence>
<protein>
    <submittedName>
        <fullName evidence="6">TauD/TfdA family dioxygenase</fullName>
    </submittedName>
</protein>
<accession>A0A3A9WIQ5</accession>
<comment type="cofactor">
    <cofactor evidence="1">
        <name>Fe(2+)</name>
        <dbReference type="ChEBI" id="CHEBI:29033"/>
    </cofactor>
</comment>
<dbReference type="EMBL" id="RBDX01000014">
    <property type="protein sequence ID" value="RKN07596.1"/>
    <property type="molecule type" value="Genomic_DNA"/>
</dbReference>
<proteinExistence type="predicted"/>
<keyword evidence="3" id="KW-0408">Iron</keyword>
<dbReference type="InterPro" id="IPR050411">
    <property type="entry name" value="AlphaKG_dependent_hydroxylases"/>
</dbReference>
<evidence type="ECO:0000313" key="7">
    <source>
        <dbReference type="EMBL" id="RKN18319.1"/>
    </source>
</evidence>
<dbReference type="Proteomes" id="UP000275024">
    <property type="component" value="Unassembled WGS sequence"/>
</dbReference>
<dbReference type="RefSeq" id="WP_120698982.1">
    <property type="nucleotide sequence ID" value="NZ_RBDX01000014.1"/>
</dbReference>
<evidence type="ECO:0000256" key="1">
    <source>
        <dbReference type="ARBA" id="ARBA00001954"/>
    </source>
</evidence>
<sequence>MSTHAEGRTGALVWQVTSGKPATTRIDGPKDIDEACRRLTALRPAVLDALHEHGALYIRGLPVRGVDDFARVRDVLIPQSAGYREKATPRSDYGDGVFSSTDLPPSQPIAMHNENSYTLSFPGLLLFGCLVAPEFGGATPVADCRKVLNDLPPRLVDRMRAVGWQLKRSYSDIVSTDWRTAFSAESEKDVERYCDDNLIAYAWQQDGDLRTRQLRPGVIRHPSTGAEVWFNHLAFWNEWALDDRVREALLDEFGPDGLPFNSAFGDGEPLTREDLRTIQAAYEAATVREQWEVGDLLLVDNILAAHGRDAFRGERKIVVAMGNPVDIDACRPSTRPAATSV</sequence>
<dbReference type="Proteomes" id="UP000268652">
    <property type="component" value="Unassembled WGS sequence"/>
</dbReference>
<keyword evidence="6" id="KW-0223">Dioxygenase</keyword>
<dbReference type="AlphaFoldDB" id="A0A3A9WIQ5"/>
<evidence type="ECO:0000256" key="4">
    <source>
        <dbReference type="ARBA" id="ARBA00023194"/>
    </source>
</evidence>
<evidence type="ECO:0000313" key="9">
    <source>
        <dbReference type="Proteomes" id="UP000275024"/>
    </source>
</evidence>
<keyword evidence="4" id="KW-0045">Antibiotic biosynthesis</keyword>
<comment type="caution">
    <text evidence="6">The sequence shown here is derived from an EMBL/GenBank/DDBJ whole genome shotgun (WGS) entry which is preliminary data.</text>
</comment>
<keyword evidence="2" id="KW-0560">Oxidoreductase</keyword>
<dbReference type="EMBL" id="RBDY01000020">
    <property type="protein sequence ID" value="RKN18319.1"/>
    <property type="molecule type" value="Genomic_DNA"/>
</dbReference>
<dbReference type="OrthoDB" id="9769888at2"/>
<dbReference type="InterPro" id="IPR042098">
    <property type="entry name" value="TauD-like_sf"/>
</dbReference>
<evidence type="ECO:0000313" key="8">
    <source>
        <dbReference type="Proteomes" id="UP000268652"/>
    </source>
</evidence>
<dbReference type="PANTHER" id="PTHR10696">
    <property type="entry name" value="GAMMA-BUTYROBETAINE HYDROXYLASE-RELATED"/>
    <property type="match status" value="1"/>
</dbReference>
<gene>
    <name evidence="7" type="ORF">D7318_22445</name>
    <name evidence="6" type="ORF">D7319_18210</name>
</gene>
<dbReference type="GO" id="GO:0017000">
    <property type="term" value="P:antibiotic biosynthetic process"/>
    <property type="evidence" value="ECO:0007669"/>
    <property type="project" value="UniProtKB-KW"/>
</dbReference>
<feature type="domain" description="TauD/TfdA-like" evidence="5">
    <location>
        <begin position="31"/>
        <end position="320"/>
    </location>
</feature>
<dbReference type="Pfam" id="PF02668">
    <property type="entry name" value="TauD"/>
    <property type="match status" value="1"/>
</dbReference>
<dbReference type="InterPro" id="IPR003819">
    <property type="entry name" value="TauD/TfdA-like"/>
</dbReference>
<reference evidence="8 9" key="1">
    <citation type="submission" date="2018-09" db="EMBL/GenBank/DDBJ databases">
        <title>Streptomyces sp. nov. DS1-2, an endophytic actinomycete isolated from roots of Dendrobium scabrilingue.</title>
        <authorList>
            <person name="Kuncharoen N."/>
            <person name="Kudo T."/>
            <person name="Ohkuma M."/>
            <person name="Yuki M."/>
            <person name="Tanasupawat S."/>
        </authorList>
    </citation>
    <scope>NUCLEOTIDE SEQUENCE [LARGE SCALE GENOMIC DNA]</scope>
    <source>
        <strain evidence="6 9">AZ1-7</strain>
        <strain evidence="7 8">DS1-2</strain>
    </source>
</reference>
<dbReference type="Gene3D" id="3.60.130.10">
    <property type="entry name" value="Clavaminate synthase-like"/>
    <property type="match status" value="1"/>
</dbReference>
<dbReference type="SUPFAM" id="SSF51197">
    <property type="entry name" value="Clavaminate synthase-like"/>
    <property type="match status" value="1"/>
</dbReference>
<evidence type="ECO:0000256" key="3">
    <source>
        <dbReference type="ARBA" id="ARBA00023004"/>
    </source>
</evidence>